<dbReference type="Pfam" id="PF13671">
    <property type="entry name" value="AAA_33"/>
    <property type="match status" value="1"/>
</dbReference>
<gene>
    <name evidence="1" type="ORF">EWM64_g2825</name>
</gene>
<comment type="caution">
    <text evidence="1">The sequence shown here is derived from an EMBL/GenBank/DDBJ whole genome shotgun (WGS) entry which is preliminary data.</text>
</comment>
<dbReference type="Proteomes" id="UP000298061">
    <property type="component" value="Unassembled WGS sequence"/>
</dbReference>
<dbReference type="Gene3D" id="3.40.50.1000">
    <property type="entry name" value="HAD superfamily/HAD-like"/>
    <property type="match status" value="1"/>
</dbReference>
<sequence length="326" mass="36398">MHGVHLTPKASKSVAVFDLDGTVIKSQFAGRKKVKGGGPHEWHWWRDVVPKKLKEAQESGMSVVLISNQAIKQLDDWKMKIPRLAKALPDVPFRIFAATAKDGYRKPIPGMWYELEKIFSAEGVEIDKSTSFYVGDAAGRADDFASTDRKFALNVGIRFYTPEEYFLKLPKAPYKLPGFNVSSLKPRAKPSEADIVPPSSKPEIVLFVGMPCLGKSSACRKYFSPKGYVHISQDALGSRAKCVKATEEALSRGKSCVIDNTNRDRSTRKFYIDLAKKLKTPVRGLVFEGSQELAWHNNLYRAYNLPPSVAEREASPLYSLIMTPVL</sequence>
<dbReference type="AlphaFoldDB" id="A0A4Z0A2B8"/>
<keyword evidence="2" id="KW-1185">Reference proteome</keyword>
<dbReference type="GO" id="GO:0046404">
    <property type="term" value="F:ATP-dependent polydeoxyribonucleotide 5'-hydroxyl-kinase activity"/>
    <property type="evidence" value="ECO:0007669"/>
    <property type="project" value="TreeGrafter"/>
</dbReference>
<dbReference type="InterPro" id="IPR036412">
    <property type="entry name" value="HAD-like_sf"/>
</dbReference>
<dbReference type="InterPro" id="IPR023214">
    <property type="entry name" value="HAD_sf"/>
</dbReference>
<evidence type="ECO:0000313" key="1">
    <source>
        <dbReference type="EMBL" id="TFY81192.1"/>
    </source>
</evidence>
<name>A0A4Z0A2B8_9AGAM</name>
<dbReference type="NCBIfam" id="TIGR01664">
    <property type="entry name" value="DNA-3'-Pase"/>
    <property type="match status" value="1"/>
</dbReference>
<dbReference type="GO" id="GO:0003690">
    <property type="term" value="F:double-stranded DNA binding"/>
    <property type="evidence" value="ECO:0007669"/>
    <property type="project" value="TreeGrafter"/>
</dbReference>
<dbReference type="SUPFAM" id="SSF56784">
    <property type="entry name" value="HAD-like"/>
    <property type="match status" value="1"/>
</dbReference>
<dbReference type="PANTHER" id="PTHR12083:SF9">
    <property type="entry name" value="BIFUNCTIONAL POLYNUCLEOTIDE PHOSPHATASE_KINASE"/>
    <property type="match status" value="1"/>
</dbReference>
<dbReference type="InterPro" id="IPR013954">
    <property type="entry name" value="PNK3P"/>
</dbReference>
<dbReference type="GO" id="GO:0046403">
    <property type="term" value="F:polynucleotide 3'-phosphatase activity"/>
    <property type="evidence" value="ECO:0007669"/>
    <property type="project" value="TreeGrafter"/>
</dbReference>
<organism evidence="1 2">
    <name type="scientific">Hericium alpestre</name>
    <dbReference type="NCBI Taxonomy" id="135208"/>
    <lineage>
        <taxon>Eukaryota</taxon>
        <taxon>Fungi</taxon>
        <taxon>Dikarya</taxon>
        <taxon>Basidiomycota</taxon>
        <taxon>Agaricomycotina</taxon>
        <taxon>Agaricomycetes</taxon>
        <taxon>Russulales</taxon>
        <taxon>Hericiaceae</taxon>
        <taxon>Hericium</taxon>
    </lineage>
</organism>
<dbReference type="NCBIfam" id="TIGR01662">
    <property type="entry name" value="HAD-SF-IIIA"/>
    <property type="match status" value="1"/>
</dbReference>
<reference evidence="1 2" key="1">
    <citation type="submission" date="2019-02" db="EMBL/GenBank/DDBJ databases">
        <title>Genome sequencing of the rare red list fungi Hericium alpestre (H. flagellum).</title>
        <authorList>
            <person name="Buettner E."/>
            <person name="Kellner H."/>
        </authorList>
    </citation>
    <scope>NUCLEOTIDE SEQUENCE [LARGE SCALE GENOMIC DNA]</scope>
    <source>
        <strain evidence="1 2">DSM 108284</strain>
    </source>
</reference>
<dbReference type="GO" id="GO:0006281">
    <property type="term" value="P:DNA repair"/>
    <property type="evidence" value="ECO:0007669"/>
    <property type="project" value="TreeGrafter"/>
</dbReference>
<accession>A0A4Z0A2B8</accession>
<dbReference type="STRING" id="135208.A0A4Z0A2B8"/>
<dbReference type="InterPro" id="IPR027417">
    <property type="entry name" value="P-loop_NTPase"/>
</dbReference>
<dbReference type="SUPFAM" id="SSF52540">
    <property type="entry name" value="P-loop containing nucleoside triphosphate hydrolases"/>
    <property type="match status" value="1"/>
</dbReference>
<dbReference type="InterPro" id="IPR006549">
    <property type="entry name" value="HAD-SF_hydro_IIIA"/>
</dbReference>
<dbReference type="PANTHER" id="PTHR12083">
    <property type="entry name" value="BIFUNCTIONAL POLYNUCLEOTIDE PHOSPHATASE/KINASE"/>
    <property type="match status" value="1"/>
</dbReference>
<dbReference type="Gene3D" id="3.40.50.300">
    <property type="entry name" value="P-loop containing nucleotide triphosphate hydrolases"/>
    <property type="match status" value="1"/>
</dbReference>
<protein>
    <recommendedName>
        <fullName evidence="3">Polynucleotide kinase 3'-phosphatase</fullName>
    </recommendedName>
</protein>
<evidence type="ECO:0008006" key="3">
    <source>
        <dbReference type="Google" id="ProtNLM"/>
    </source>
</evidence>
<dbReference type="OrthoDB" id="19045at2759"/>
<evidence type="ECO:0000313" key="2">
    <source>
        <dbReference type="Proteomes" id="UP000298061"/>
    </source>
</evidence>
<dbReference type="Pfam" id="PF08645">
    <property type="entry name" value="PNK3P"/>
    <property type="match status" value="1"/>
</dbReference>
<dbReference type="EMBL" id="SFCI01000240">
    <property type="protein sequence ID" value="TFY81192.1"/>
    <property type="molecule type" value="Genomic_DNA"/>
</dbReference>
<dbReference type="InterPro" id="IPR006551">
    <property type="entry name" value="Polynucleotide_phosphatase"/>
</dbReference>
<proteinExistence type="predicted"/>